<evidence type="ECO:0000313" key="6">
    <source>
        <dbReference type="EMBL" id="RAI02136.1"/>
    </source>
</evidence>
<proteinExistence type="inferred from homology"/>
<accession>A0A8B2NQH9</accession>
<reference evidence="6 7" key="1">
    <citation type="submission" date="2018-05" db="EMBL/GenBank/DDBJ databases">
        <title>Acuticoccus sediminis sp. nov., isolated from deep-sea sediment of Indian Ocean.</title>
        <authorList>
            <person name="Liu X."/>
            <person name="Lai Q."/>
            <person name="Du Y."/>
            <person name="Sun F."/>
            <person name="Zhang X."/>
            <person name="Wang S."/>
            <person name="Shao Z."/>
        </authorList>
    </citation>
    <scope>NUCLEOTIDE SEQUENCE [LARGE SCALE GENOMIC DNA]</scope>
    <source>
        <strain evidence="6 7">PTG4-2</strain>
    </source>
</reference>
<dbReference type="InterPro" id="IPR050770">
    <property type="entry name" value="Intradiol_RC_Dioxygenase"/>
</dbReference>
<sequence length="193" mass="21144">MRSRRELLQIFAAGTGLAAIPGAARAQSEPLEPTPSCGATGATTPTATAGPYFRPGSPERTDVTEGRASGTPILIGGRVLDRDCRPLRRALVDLWQADEDGRYDTTGTYLRGHQYTDGDGRWAFATIVPAPYTFRSMHIHFRVQRPGGDVLTTQVFFPGDPSHDRDRQFDPRLLLALSRADATRVGRFDFVLA</sequence>
<evidence type="ECO:0000256" key="3">
    <source>
        <dbReference type="ARBA" id="ARBA00023002"/>
    </source>
</evidence>
<dbReference type="InterPro" id="IPR015889">
    <property type="entry name" value="Intradiol_dOase_core"/>
</dbReference>
<feature type="compositionally biased region" description="Low complexity" evidence="4">
    <location>
        <begin position="34"/>
        <end position="51"/>
    </location>
</feature>
<keyword evidence="3" id="KW-0560">Oxidoreductase</keyword>
<name>A0A8B2NQH9_9HYPH</name>
<dbReference type="SUPFAM" id="SSF49482">
    <property type="entry name" value="Aromatic compound dioxygenase"/>
    <property type="match status" value="1"/>
</dbReference>
<dbReference type="CDD" id="cd00421">
    <property type="entry name" value="intradiol_dioxygenase"/>
    <property type="match status" value="1"/>
</dbReference>
<keyword evidence="7" id="KW-1185">Reference proteome</keyword>
<evidence type="ECO:0000313" key="7">
    <source>
        <dbReference type="Proteomes" id="UP000249590"/>
    </source>
</evidence>
<dbReference type="OrthoDB" id="9800887at2"/>
<dbReference type="AlphaFoldDB" id="A0A8B2NQH9"/>
<protein>
    <submittedName>
        <fullName evidence="6">Intradiol ring-cleavage dioxygenase</fullName>
    </submittedName>
</protein>
<dbReference type="InterPro" id="IPR000627">
    <property type="entry name" value="Intradiol_dOase_C"/>
</dbReference>
<evidence type="ECO:0000256" key="4">
    <source>
        <dbReference type="SAM" id="MobiDB-lite"/>
    </source>
</evidence>
<comment type="caution">
    <text evidence="6">The sequence shown here is derived from an EMBL/GenBank/DDBJ whole genome shotgun (WGS) entry which is preliminary data.</text>
</comment>
<dbReference type="Pfam" id="PF00775">
    <property type="entry name" value="Dioxygenase_C"/>
    <property type="match status" value="1"/>
</dbReference>
<dbReference type="InterPro" id="IPR006311">
    <property type="entry name" value="TAT_signal"/>
</dbReference>
<gene>
    <name evidence="6" type="ORF">DLJ53_12260</name>
</gene>
<feature type="domain" description="Intradiol ring-cleavage dioxygenases" evidence="5">
    <location>
        <begin position="50"/>
        <end position="164"/>
    </location>
</feature>
<dbReference type="PANTHER" id="PTHR33711">
    <property type="entry name" value="DIOXYGENASE, PUTATIVE (AFU_ORTHOLOGUE AFUA_2G02910)-RELATED"/>
    <property type="match status" value="1"/>
</dbReference>
<dbReference type="Proteomes" id="UP000249590">
    <property type="component" value="Unassembled WGS sequence"/>
</dbReference>
<dbReference type="GO" id="GO:0008199">
    <property type="term" value="F:ferric iron binding"/>
    <property type="evidence" value="ECO:0007669"/>
    <property type="project" value="InterPro"/>
</dbReference>
<organism evidence="6 7">
    <name type="scientific">Acuticoccus sediminis</name>
    <dbReference type="NCBI Taxonomy" id="2184697"/>
    <lineage>
        <taxon>Bacteria</taxon>
        <taxon>Pseudomonadati</taxon>
        <taxon>Pseudomonadota</taxon>
        <taxon>Alphaproteobacteria</taxon>
        <taxon>Hyphomicrobiales</taxon>
        <taxon>Amorphaceae</taxon>
        <taxon>Acuticoccus</taxon>
    </lineage>
</organism>
<dbReference type="RefSeq" id="WP_111345496.1">
    <property type="nucleotide sequence ID" value="NZ_QHHQ01000002.1"/>
</dbReference>
<evidence type="ECO:0000259" key="5">
    <source>
        <dbReference type="Pfam" id="PF00775"/>
    </source>
</evidence>
<dbReference type="PANTHER" id="PTHR33711:SF11">
    <property type="entry name" value="DIOXYGENASE"/>
    <property type="match status" value="1"/>
</dbReference>
<dbReference type="Gene3D" id="2.60.130.10">
    <property type="entry name" value="Aromatic compound dioxygenase"/>
    <property type="match status" value="1"/>
</dbReference>
<evidence type="ECO:0000256" key="1">
    <source>
        <dbReference type="ARBA" id="ARBA00007825"/>
    </source>
</evidence>
<dbReference type="EMBL" id="QHHQ01000002">
    <property type="protein sequence ID" value="RAI02136.1"/>
    <property type="molecule type" value="Genomic_DNA"/>
</dbReference>
<dbReference type="GO" id="GO:0016702">
    <property type="term" value="F:oxidoreductase activity, acting on single donors with incorporation of molecular oxygen, incorporation of two atoms of oxygen"/>
    <property type="evidence" value="ECO:0007669"/>
    <property type="project" value="InterPro"/>
</dbReference>
<evidence type="ECO:0000256" key="2">
    <source>
        <dbReference type="ARBA" id="ARBA00022964"/>
    </source>
</evidence>
<dbReference type="PROSITE" id="PS51318">
    <property type="entry name" value="TAT"/>
    <property type="match status" value="1"/>
</dbReference>
<feature type="region of interest" description="Disordered" evidence="4">
    <location>
        <begin position="23"/>
        <end position="71"/>
    </location>
</feature>
<comment type="similarity">
    <text evidence="1">Belongs to the intradiol ring-cleavage dioxygenase family.</text>
</comment>
<keyword evidence="2 6" id="KW-0223">Dioxygenase</keyword>